<accession>A0ABP0AQX9</accession>
<dbReference type="PANTHER" id="PTHR31001:SF85">
    <property type="entry name" value="ZN(II)2CYS6 TRANSCRIPTION FACTOR (EUROFUNG)"/>
    <property type="match status" value="1"/>
</dbReference>
<evidence type="ECO:0000313" key="6">
    <source>
        <dbReference type="Proteomes" id="UP001642406"/>
    </source>
</evidence>
<keyword evidence="6" id="KW-1185">Reference proteome</keyword>
<dbReference type="Proteomes" id="UP001642406">
    <property type="component" value="Unassembled WGS sequence"/>
</dbReference>
<dbReference type="CDD" id="cd12148">
    <property type="entry name" value="fungal_TF_MHR"/>
    <property type="match status" value="1"/>
</dbReference>
<dbReference type="PANTHER" id="PTHR31001">
    <property type="entry name" value="UNCHARACTERIZED TRANSCRIPTIONAL REGULATORY PROTEIN"/>
    <property type="match status" value="1"/>
</dbReference>
<dbReference type="Gene3D" id="4.10.240.10">
    <property type="entry name" value="Zn(2)-C6 fungal-type DNA-binding domain"/>
    <property type="match status" value="1"/>
</dbReference>
<dbReference type="InterPro" id="IPR001138">
    <property type="entry name" value="Zn2Cys6_DnaBD"/>
</dbReference>
<protein>
    <recommendedName>
        <fullName evidence="4">Zn(2)-C6 fungal-type domain-containing protein</fullName>
    </recommendedName>
</protein>
<dbReference type="InterPro" id="IPR050613">
    <property type="entry name" value="Sec_Metabolite_Reg"/>
</dbReference>
<dbReference type="PROSITE" id="PS50048">
    <property type="entry name" value="ZN2_CY6_FUNGAL_2"/>
    <property type="match status" value="1"/>
</dbReference>
<keyword evidence="3" id="KW-0539">Nucleus</keyword>
<feature type="domain" description="Zn(2)-C6 fungal-type" evidence="4">
    <location>
        <begin position="28"/>
        <end position="56"/>
    </location>
</feature>
<comment type="caution">
    <text evidence="5">The sequence shown here is derived from an EMBL/GenBank/DDBJ whole genome shotgun (WGS) entry which is preliminary data.</text>
</comment>
<dbReference type="Pfam" id="PF04082">
    <property type="entry name" value="Fungal_trans"/>
    <property type="match status" value="1"/>
</dbReference>
<evidence type="ECO:0000256" key="2">
    <source>
        <dbReference type="ARBA" id="ARBA00022723"/>
    </source>
</evidence>
<comment type="subcellular location">
    <subcellularLocation>
        <location evidence="1">Nucleus</location>
    </subcellularLocation>
</comment>
<dbReference type="InterPro" id="IPR007219">
    <property type="entry name" value="XnlR_reg_dom"/>
</dbReference>
<gene>
    <name evidence="5" type="ORF">SBRCBS47491_000507</name>
</gene>
<reference evidence="5 6" key="1">
    <citation type="submission" date="2024-01" db="EMBL/GenBank/DDBJ databases">
        <authorList>
            <person name="Allen C."/>
            <person name="Tagirdzhanova G."/>
        </authorList>
    </citation>
    <scope>NUCLEOTIDE SEQUENCE [LARGE SCALE GENOMIC DNA]</scope>
</reference>
<dbReference type="SMART" id="SM00906">
    <property type="entry name" value="Fungal_trans"/>
    <property type="match status" value="1"/>
</dbReference>
<dbReference type="SMART" id="SM00066">
    <property type="entry name" value="GAL4"/>
    <property type="match status" value="1"/>
</dbReference>
<dbReference type="InterPro" id="IPR036864">
    <property type="entry name" value="Zn2-C6_fun-type_DNA-bd_sf"/>
</dbReference>
<dbReference type="CDD" id="cd00067">
    <property type="entry name" value="GAL4"/>
    <property type="match status" value="1"/>
</dbReference>
<dbReference type="SUPFAM" id="SSF57701">
    <property type="entry name" value="Zn2/Cys6 DNA-binding domain"/>
    <property type="match status" value="1"/>
</dbReference>
<organism evidence="5 6">
    <name type="scientific">Sporothrix bragantina</name>
    <dbReference type="NCBI Taxonomy" id="671064"/>
    <lineage>
        <taxon>Eukaryota</taxon>
        <taxon>Fungi</taxon>
        <taxon>Dikarya</taxon>
        <taxon>Ascomycota</taxon>
        <taxon>Pezizomycotina</taxon>
        <taxon>Sordariomycetes</taxon>
        <taxon>Sordariomycetidae</taxon>
        <taxon>Ophiostomatales</taxon>
        <taxon>Ophiostomataceae</taxon>
        <taxon>Sporothrix</taxon>
    </lineage>
</organism>
<evidence type="ECO:0000256" key="3">
    <source>
        <dbReference type="ARBA" id="ARBA00023242"/>
    </source>
</evidence>
<dbReference type="Pfam" id="PF00172">
    <property type="entry name" value="Zn_clus"/>
    <property type="match status" value="1"/>
</dbReference>
<keyword evidence="2" id="KW-0479">Metal-binding</keyword>
<name>A0ABP0AQX9_9PEZI</name>
<proteinExistence type="predicted"/>
<sequence>MASSSASGIPPGGQPTYMVAPKPPRILACVLCQHRKIKCDRTFPCANCTKANVSCTPSTPAPARKRRRPNQDLQERLARCEELLKVYSSAKPDEESSPTVDPAENLFTSESALKWKPPGKLIVEDDGGVRFVDSVMLGTIHEELRAMREIIDSEENDDATPETTSTPDDNSDLILAGIGMHSAGGTGPGMDGQQTPATLEELRPSPAHIFRLWQIFLERVNPLTKVIHVPTLQPYVVEATSGSTNVPPSVRTLLFAIYTLSTVSMTPDECLSMLGYSRETALQRFSSGVRLSLLKTNFMKSYDLETLQALVIYLISLQGRYNRHAAWILNGIVLRIAQKMGLHRDGEVLGLSPFETEIRRRVWWQIMMVDAKYALMSGLSHSMLPRLWDTKEPKNVNDADLFPAATEPVQDREGPTEMVMIMVFNRLARFLIETPGVDPMILLSDDEAFRGPNGPSSQLIEMYRRLIANLAQSLLEITDKFCDPSAGALHEMALEVKSEVLQKLENILLPAKEREFRDEVKTPADHVFQVAVDQTMHDNEIKMKGKNNLFAWFSRLYFQDNMFMFIVGQLCTRTTGKLVEKAWISVEATYENYPDLYDVTQRSYYQIAIFVLRAWRTRVGILRARQSLMGGPMPDPPEFITKLRALMPAQDDGTSTPAGTAAGSISAAPIKRESASSSSFSMMSGAGISSGFSSGVPSTGMSSNPSTVADTSAAVMGAGPGLSLVNTAASSDTLVPSIDELSLLGDDKVMLQPTDQVLDQYLTQPSYMDPNSIDWDMWGSILPSGPTMSFDGFNLNSNNPW</sequence>
<evidence type="ECO:0000259" key="4">
    <source>
        <dbReference type="PROSITE" id="PS50048"/>
    </source>
</evidence>
<dbReference type="EMBL" id="CAWUHC010000003">
    <property type="protein sequence ID" value="CAK7209628.1"/>
    <property type="molecule type" value="Genomic_DNA"/>
</dbReference>
<evidence type="ECO:0000313" key="5">
    <source>
        <dbReference type="EMBL" id="CAK7209628.1"/>
    </source>
</evidence>
<evidence type="ECO:0000256" key="1">
    <source>
        <dbReference type="ARBA" id="ARBA00004123"/>
    </source>
</evidence>